<evidence type="ECO:0000313" key="2">
    <source>
        <dbReference type="EMBL" id="MPC98710.1"/>
    </source>
</evidence>
<keyword evidence="3" id="KW-1185">Reference proteome</keyword>
<accession>A0A5B7JPI1</accession>
<feature type="compositionally biased region" description="Basic and acidic residues" evidence="1">
    <location>
        <begin position="1"/>
        <end position="92"/>
    </location>
</feature>
<comment type="caution">
    <text evidence="2">The sequence shown here is derived from an EMBL/GenBank/DDBJ whole genome shotgun (WGS) entry which is preliminary data.</text>
</comment>
<feature type="region of interest" description="Disordered" evidence="1">
    <location>
        <begin position="1"/>
        <end position="97"/>
    </location>
</feature>
<reference evidence="2 3" key="1">
    <citation type="submission" date="2019-05" db="EMBL/GenBank/DDBJ databases">
        <title>Another draft genome of Portunus trituberculatus and its Hox gene families provides insights of decapod evolution.</title>
        <authorList>
            <person name="Jeong J.-H."/>
            <person name="Song I."/>
            <person name="Kim S."/>
            <person name="Choi T."/>
            <person name="Kim D."/>
            <person name="Ryu S."/>
            <person name="Kim W."/>
        </authorList>
    </citation>
    <scope>NUCLEOTIDE SEQUENCE [LARGE SCALE GENOMIC DNA]</scope>
    <source>
        <tissue evidence="2">Muscle</tissue>
    </source>
</reference>
<organism evidence="2 3">
    <name type="scientific">Portunus trituberculatus</name>
    <name type="common">Swimming crab</name>
    <name type="synonym">Neptunus trituberculatus</name>
    <dbReference type="NCBI Taxonomy" id="210409"/>
    <lineage>
        <taxon>Eukaryota</taxon>
        <taxon>Metazoa</taxon>
        <taxon>Ecdysozoa</taxon>
        <taxon>Arthropoda</taxon>
        <taxon>Crustacea</taxon>
        <taxon>Multicrustacea</taxon>
        <taxon>Malacostraca</taxon>
        <taxon>Eumalacostraca</taxon>
        <taxon>Eucarida</taxon>
        <taxon>Decapoda</taxon>
        <taxon>Pleocyemata</taxon>
        <taxon>Brachyura</taxon>
        <taxon>Eubrachyura</taxon>
        <taxon>Portunoidea</taxon>
        <taxon>Portunidae</taxon>
        <taxon>Portuninae</taxon>
        <taxon>Portunus</taxon>
    </lineage>
</organism>
<dbReference type="EMBL" id="VSRR010115263">
    <property type="protein sequence ID" value="MPC98710.1"/>
    <property type="molecule type" value="Genomic_DNA"/>
</dbReference>
<evidence type="ECO:0000256" key="1">
    <source>
        <dbReference type="SAM" id="MobiDB-lite"/>
    </source>
</evidence>
<dbReference type="Proteomes" id="UP000324222">
    <property type="component" value="Unassembled WGS sequence"/>
</dbReference>
<proteinExistence type="predicted"/>
<dbReference type="AlphaFoldDB" id="A0A5B7JPI1"/>
<evidence type="ECO:0000313" key="3">
    <source>
        <dbReference type="Proteomes" id="UP000324222"/>
    </source>
</evidence>
<protein>
    <submittedName>
        <fullName evidence="2">Uncharacterized protein</fullName>
    </submittedName>
</protein>
<sequence>MKDKHRRQTDRQVQDERNTADRQTDRCKMGDKHRTARQTDRQTQVQDERNTEQTDRRTDRQRQVQDERNRTDTDRQVQDERNRTDRQTDKQRGPKTQITWRKITRRKRRDLEIKPKYKMDRILKVAKTSPVFISKLLIPTGQPRFSCRGRNLREHFTRVLLHKE</sequence>
<gene>
    <name evidence="2" type="ORF">E2C01_094091</name>
</gene>
<name>A0A5B7JPI1_PORTR</name>